<keyword evidence="9" id="KW-1185">Reference proteome</keyword>
<comment type="subcellular location">
    <subcellularLocation>
        <location evidence="1">Membrane</location>
        <topology evidence="1">Multi-pass membrane protein</topology>
    </subcellularLocation>
</comment>
<dbReference type="PROSITE" id="PS50850">
    <property type="entry name" value="MFS"/>
    <property type="match status" value="1"/>
</dbReference>
<feature type="transmembrane region" description="Helical" evidence="6">
    <location>
        <begin position="284"/>
        <end position="302"/>
    </location>
</feature>
<comment type="caution">
    <text evidence="8">The sequence shown here is derived from an EMBL/GenBank/DDBJ whole genome shotgun (WGS) entry which is preliminary data.</text>
</comment>
<proteinExistence type="predicted"/>
<organism evidence="8 9">
    <name type="scientific">Roseivirga thermotolerans</name>
    <dbReference type="NCBI Taxonomy" id="1758176"/>
    <lineage>
        <taxon>Bacteria</taxon>
        <taxon>Pseudomonadati</taxon>
        <taxon>Bacteroidota</taxon>
        <taxon>Cytophagia</taxon>
        <taxon>Cytophagales</taxon>
        <taxon>Roseivirgaceae</taxon>
        <taxon>Roseivirga</taxon>
    </lineage>
</organism>
<dbReference type="PANTHER" id="PTHR23504:SF15">
    <property type="entry name" value="MAJOR FACILITATOR SUPERFAMILY (MFS) PROFILE DOMAIN-CONTAINING PROTEIN"/>
    <property type="match status" value="1"/>
</dbReference>
<feature type="transmembrane region" description="Helical" evidence="6">
    <location>
        <begin position="216"/>
        <end position="233"/>
    </location>
</feature>
<dbReference type="InterPro" id="IPR011701">
    <property type="entry name" value="MFS"/>
</dbReference>
<feature type="transmembrane region" description="Helical" evidence="6">
    <location>
        <begin position="308"/>
        <end position="329"/>
    </location>
</feature>
<feature type="transmembrane region" description="Helical" evidence="6">
    <location>
        <begin position="372"/>
        <end position="393"/>
    </location>
</feature>
<evidence type="ECO:0000256" key="2">
    <source>
        <dbReference type="ARBA" id="ARBA00022448"/>
    </source>
</evidence>
<dbReference type="InterPro" id="IPR036259">
    <property type="entry name" value="MFS_trans_sf"/>
</dbReference>
<keyword evidence="4 6" id="KW-1133">Transmembrane helix</keyword>
<evidence type="ECO:0000313" key="9">
    <source>
        <dbReference type="Proteomes" id="UP000658258"/>
    </source>
</evidence>
<feature type="domain" description="Major facilitator superfamily (MFS) profile" evidence="7">
    <location>
        <begin position="8"/>
        <end position="401"/>
    </location>
</feature>
<evidence type="ECO:0000259" key="7">
    <source>
        <dbReference type="PROSITE" id="PS50850"/>
    </source>
</evidence>
<dbReference type="Gene3D" id="1.20.1250.20">
    <property type="entry name" value="MFS general substrate transporter like domains"/>
    <property type="match status" value="1"/>
</dbReference>
<keyword evidence="3 6" id="KW-0812">Transmembrane</keyword>
<gene>
    <name evidence="8" type="ORF">GCM10011340_30420</name>
</gene>
<dbReference type="SUPFAM" id="SSF103473">
    <property type="entry name" value="MFS general substrate transporter"/>
    <property type="match status" value="1"/>
</dbReference>
<dbReference type="CDD" id="cd17388">
    <property type="entry name" value="MFS_TetA"/>
    <property type="match status" value="1"/>
</dbReference>
<feature type="transmembrane region" description="Helical" evidence="6">
    <location>
        <begin position="341"/>
        <end position="360"/>
    </location>
</feature>
<evidence type="ECO:0000256" key="1">
    <source>
        <dbReference type="ARBA" id="ARBA00004141"/>
    </source>
</evidence>
<feature type="transmembrane region" description="Helical" evidence="6">
    <location>
        <begin position="165"/>
        <end position="185"/>
    </location>
</feature>
<feature type="transmembrane region" description="Helical" evidence="6">
    <location>
        <begin position="7"/>
        <end position="30"/>
    </location>
</feature>
<feature type="transmembrane region" description="Helical" evidence="6">
    <location>
        <begin position="50"/>
        <end position="67"/>
    </location>
</feature>
<feature type="transmembrane region" description="Helical" evidence="6">
    <location>
        <begin position="253"/>
        <end position="272"/>
    </location>
</feature>
<evidence type="ECO:0000256" key="4">
    <source>
        <dbReference type="ARBA" id="ARBA00022989"/>
    </source>
</evidence>
<dbReference type="PANTHER" id="PTHR23504">
    <property type="entry name" value="MAJOR FACILITATOR SUPERFAMILY DOMAIN-CONTAINING PROTEIN 10"/>
    <property type="match status" value="1"/>
</dbReference>
<dbReference type="Pfam" id="PF07690">
    <property type="entry name" value="MFS_1"/>
    <property type="match status" value="1"/>
</dbReference>
<feature type="transmembrane region" description="Helical" evidence="6">
    <location>
        <begin position="108"/>
        <end position="125"/>
    </location>
</feature>
<dbReference type="InterPro" id="IPR020846">
    <property type="entry name" value="MFS_dom"/>
</dbReference>
<evidence type="ECO:0000256" key="5">
    <source>
        <dbReference type="ARBA" id="ARBA00023136"/>
    </source>
</evidence>
<feature type="transmembrane region" description="Helical" evidence="6">
    <location>
        <begin position="137"/>
        <end position="159"/>
    </location>
</feature>
<accession>A0ABQ3IAY4</accession>
<evidence type="ECO:0000256" key="3">
    <source>
        <dbReference type="ARBA" id="ARBA00022692"/>
    </source>
</evidence>
<dbReference type="PRINTS" id="PR01035">
    <property type="entry name" value="TCRTETA"/>
</dbReference>
<reference evidence="9" key="1">
    <citation type="journal article" date="2019" name="Int. J. Syst. Evol. Microbiol.">
        <title>The Global Catalogue of Microorganisms (GCM) 10K type strain sequencing project: providing services to taxonomists for standard genome sequencing and annotation.</title>
        <authorList>
            <consortium name="The Broad Institute Genomics Platform"/>
            <consortium name="The Broad Institute Genome Sequencing Center for Infectious Disease"/>
            <person name="Wu L."/>
            <person name="Ma J."/>
        </authorList>
    </citation>
    <scope>NUCLEOTIDE SEQUENCE [LARGE SCALE GENOMIC DNA]</scope>
    <source>
        <strain evidence="9">CGMCC 1.15111</strain>
    </source>
</reference>
<evidence type="ECO:0000256" key="6">
    <source>
        <dbReference type="SAM" id="Phobius"/>
    </source>
</evidence>
<dbReference type="InterPro" id="IPR001958">
    <property type="entry name" value="Tet-R_TetA/multi-R_MdtG-like"/>
</dbReference>
<sequence length="413" mass="44951">MTRQRTPALGFIFAVVLIDIIGLGLVIPIFPDLFKELGNLTYGEASRVGTRLVTVYALMQFICAPILGSLSDKYGRRPVLLIALFGLGIDYLFLAMAPTILLFFVGRFIAGICGASFTTAYAYMADISPPEKRARNYGLLGAAFALGFIIGPAIGGYLGSYGLRTPFFVAAGLTLINFLYGLFILPESLPKEERRAFNWKRANPLGSLRQLKKNRIVFGFALALFFLYIASHSVQSTWSYFGAEMFDWESSDIGFSLSVVGVLVAIVQAGLIGNLTLKLGYKKTVHLGLFFTCAGLALFAITTTTTMLYGFLIVYVLGGLAGPTIQAFMSNQVPRNEQGELQGGITSLMSLAAIFGPSMMGETFYYFTKPDYYFPGAAFALGALFALICWLLASRVLKQAKEPKTDKPSAESV</sequence>
<dbReference type="RefSeq" id="WP_189631143.1">
    <property type="nucleotide sequence ID" value="NZ_BNAG01000004.1"/>
</dbReference>
<keyword evidence="5 6" id="KW-0472">Membrane</keyword>
<evidence type="ECO:0000313" key="8">
    <source>
        <dbReference type="EMBL" id="GHE72122.1"/>
    </source>
</evidence>
<keyword evidence="2" id="KW-0813">Transport</keyword>
<protein>
    <submittedName>
        <fullName evidence="8">Tetracycline resistance MFS efflux pump</fullName>
    </submittedName>
</protein>
<dbReference type="Proteomes" id="UP000658258">
    <property type="component" value="Unassembled WGS sequence"/>
</dbReference>
<dbReference type="EMBL" id="BNAG01000004">
    <property type="protein sequence ID" value="GHE72122.1"/>
    <property type="molecule type" value="Genomic_DNA"/>
</dbReference>
<name>A0ABQ3IAY4_9BACT</name>
<feature type="transmembrane region" description="Helical" evidence="6">
    <location>
        <begin position="79"/>
        <end position="102"/>
    </location>
</feature>